<evidence type="ECO:0000256" key="2">
    <source>
        <dbReference type="ARBA" id="ARBA00023125"/>
    </source>
</evidence>
<keyword evidence="3" id="KW-0804">Transcription</keyword>
<protein>
    <submittedName>
        <fullName evidence="6">Crp/Fnr family transcriptional regulator</fullName>
    </submittedName>
</protein>
<evidence type="ECO:0000256" key="1">
    <source>
        <dbReference type="ARBA" id="ARBA00023015"/>
    </source>
</evidence>
<dbReference type="Pfam" id="PF13545">
    <property type="entry name" value="HTH_Crp_2"/>
    <property type="match status" value="1"/>
</dbReference>
<dbReference type="InterPro" id="IPR012318">
    <property type="entry name" value="HTH_CRP"/>
</dbReference>
<dbReference type="InterPro" id="IPR036388">
    <property type="entry name" value="WH-like_DNA-bd_sf"/>
</dbReference>
<gene>
    <name evidence="6" type="ORF">F9B85_06325</name>
</gene>
<evidence type="ECO:0000313" key="6">
    <source>
        <dbReference type="EMBL" id="KAB2953107.1"/>
    </source>
</evidence>
<evidence type="ECO:0000313" key="7">
    <source>
        <dbReference type="Proteomes" id="UP000468766"/>
    </source>
</evidence>
<dbReference type="PRINTS" id="PR00034">
    <property type="entry name" value="HTHCRP"/>
</dbReference>
<keyword evidence="7" id="KW-1185">Reference proteome</keyword>
<dbReference type="PANTHER" id="PTHR24567">
    <property type="entry name" value="CRP FAMILY TRANSCRIPTIONAL REGULATORY PROTEIN"/>
    <property type="match status" value="1"/>
</dbReference>
<dbReference type="OrthoDB" id="9810708at2"/>
<dbReference type="GO" id="GO:0003677">
    <property type="term" value="F:DNA binding"/>
    <property type="evidence" value="ECO:0007669"/>
    <property type="project" value="UniProtKB-KW"/>
</dbReference>
<dbReference type="InterPro" id="IPR018490">
    <property type="entry name" value="cNMP-bd_dom_sf"/>
</dbReference>
<dbReference type="SMART" id="SM00419">
    <property type="entry name" value="HTH_CRP"/>
    <property type="match status" value="1"/>
</dbReference>
<reference evidence="6 7" key="1">
    <citation type="submission" date="2019-10" db="EMBL/GenBank/DDBJ databases">
        <title>Whole-genome sequence of the extremophile Heliorestis acidaminivorans DSM 24790.</title>
        <authorList>
            <person name="Kyndt J.A."/>
            <person name="Meyer T.E."/>
        </authorList>
    </citation>
    <scope>NUCLEOTIDE SEQUENCE [LARGE SCALE GENOMIC DNA]</scope>
    <source>
        <strain evidence="6 7">DSM 24790</strain>
    </source>
</reference>
<dbReference type="SUPFAM" id="SSF51206">
    <property type="entry name" value="cAMP-binding domain-like"/>
    <property type="match status" value="1"/>
</dbReference>
<dbReference type="Gene3D" id="1.10.10.10">
    <property type="entry name" value="Winged helix-like DNA-binding domain superfamily/Winged helix DNA-binding domain"/>
    <property type="match status" value="1"/>
</dbReference>
<dbReference type="SUPFAM" id="SSF46785">
    <property type="entry name" value="Winged helix' DNA-binding domain"/>
    <property type="match status" value="1"/>
</dbReference>
<dbReference type="CDD" id="cd00038">
    <property type="entry name" value="CAP_ED"/>
    <property type="match status" value="1"/>
</dbReference>
<dbReference type="InterPro" id="IPR036390">
    <property type="entry name" value="WH_DNA-bd_sf"/>
</dbReference>
<dbReference type="AlphaFoldDB" id="A0A6I0F1P1"/>
<organism evidence="6 7">
    <name type="scientific">Heliorestis acidaminivorans</name>
    <dbReference type="NCBI Taxonomy" id="553427"/>
    <lineage>
        <taxon>Bacteria</taxon>
        <taxon>Bacillati</taxon>
        <taxon>Bacillota</taxon>
        <taxon>Clostridia</taxon>
        <taxon>Eubacteriales</taxon>
        <taxon>Heliobacteriaceae</taxon>
        <taxon>Heliorestis</taxon>
    </lineage>
</organism>
<accession>A0A6I0F1P1</accession>
<dbReference type="Proteomes" id="UP000468766">
    <property type="component" value="Unassembled WGS sequence"/>
</dbReference>
<dbReference type="InterPro" id="IPR000595">
    <property type="entry name" value="cNMP-bd_dom"/>
</dbReference>
<sequence>MHSLPLFEQLPEEILTKYLKQWNRQKVSKKEVLFSPDNENDLIYLILQGRLRVYLSYPNGKEFTLTILEQGDIYSGHTRAFGLALEDTEVALIPRKAFRKLLMEVPAFSLVLLSVLGDSLKNAFNIIEDLAFRDVQTRLLKFLINEGERKGVQTLEGIEVSFDLTHEEIASLIGTTRQTVSLLFNSLQKEGLLHHGKGKVLIKDLEQLKHLTTKIE</sequence>
<name>A0A6I0F1P1_9FIRM</name>
<dbReference type="GO" id="GO:0005829">
    <property type="term" value="C:cytosol"/>
    <property type="evidence" value="ECO:0007669"/>
    <property type="project" value="TreeGrafter"/>
</dbReference>
<keyword evidence="1" id="KW-0805">Transcription regulation</keyword>
<dbReference type="InterPro" id="IPR050397">
    <property type="entry name" value="Env_Response_Regulators"/>
</dbReference>
<keyword evidence="2" id="KW-0238">DNA-binding</keyword>
<dbReference type="PROSITE" id="PS51063">
    <property type="entry name" value="HTH_CRP_2"/>
    <property type="match status" value="1"/>
</dbReference>
<feature type="domain" description="HTH crp-type" evidence="5">
    <location>
        <begin position="133"/>
        <end position="206"/>
    </location>
</feature>
<evidence type="ECO:0000256" key="3">
    <source>
        <dbReference type="ARBA" id="ARBA00023163"/>
    </source>
</evidence>
<evidence type="ECO:0000259" key="5">
    <source>
        <dbReference type="PROSITE" id="PS51063"/>
    </source>
</evidence>
<feature type="domain" description="Cyclic nucleotide-binding" evidence="4">
    <location>
        <begin position="6"/>
        <end position="103"/>
    </location>
</feature>
<evidence type="ECO:0000259" key="4">
    <source>
        <dbReference type="PROSITE" id="PS50042"/>
    </source>
</evidence>
<dbReference type="Pfam" id="PF00027">
    <property type="entry name" value="cNMP_binding"/>
    <property type="match status" value="1"/>
</dbReference>
<proteinExistence type="predicted"/>
<dbReference type="GO" id="GO:0003700">
    <property type="term" value="F:DNA-binding transcription factor activity"/>
    <property type="evidence" value="ECO:0007669"/>
    <property type="project" value="TreeGrafter"/>
</dbReference>
<dbReference type="SMART" id="SM00100">
    <property type="entry name" value="cNMP"/>
    <property type="match status" value="1"/>
</dbReference>
<dbReference type="InterPro" id="IPR014710">
    <property type="entry name" value="RmlC-like_jellyroll"/>
</dbReference>
<comment type="caution">
    <text evidence="6">The sequence shown here is derived from an EMBL/GenBank/DDBJ whole genome shotgun (WGS) entry which is preliminary data.</text>
</comment>
<dbReference type="CDD" id="cd00092">
    <property type="entry name" value="HTH_CRP"/>
    <property type="match status" value="1"/>
</dbReference>
<dbReference type="EMBL" id="WBXO01000004">
    <property type="protein sequence ID" value="KAB2953107.1"/>
    <property type="molecule type" value="Genomic_DNA"/>
</dbReference>
<dbReference type="PROSITE" id="PS50042">
    <property type="entry name" value="CNMP_BINDING_3"/>
    <property type="match status" value="1"/>
</dbReference>
<dbReference type="Gene3D" id="2.60.120.10">
    <property type="entry name" value="Jelly Rolls"/>
    <property type="match status" value="1"/>
</dbReference>
<dbReference type="PANTHER" id="PTHR24567:SF74">
    <property type="entry name" value="HTH-TYPE TRANSCRIPTIONAL REGULATOR ARCR"/>
    <property type="match status" value="1"/>
</dbReference>